<organism evidence="2">
    <name type="scientific">Opuntia streptacantha</name>
    <name type="common">Prickly pear cactus</name>
    <name type="synonym">Opuntia cardona</name>
    <dbReference type="NCBI Taxonomy" id="393608"/>
    <lineage>
        <taxon>Eukaryota</taxon>
        <taxon>Viridiplantae</taxon>
        <taxon>Streptophyta</taxon>
        <taxon>Embryophyta</taxon>
        <taxon>Tracheophyta</taxon>
        <taxon>Spermatophyta</taxon>
        <taxon>Magnoliopsida</taxon>
        <taxon>eudicotyledons</taxon>
        <taxon>Gunneridae</taxon>
        <taxon>Pentapetalae</taxon>
        <taxon>Caryophyllales</taxon>
        <taxon>Cactineae</taxon>
        <taxon>Cactaceae</taxon>
        <taxon>Opuntioideae</taxon>
        <taxon>Opuntia</taxon>
    </lineage>
</organism>
<dbReference type="EMBL" id="GISG01208940">
    <property type="protein sequence ID" value="MBA4660694.1"/>
    <property type="molecule type" value="Transcribed_RNA"/>
</dbReference>
<protein>
    <submittedName>
        <fullName evidence="2">Uncharacterized protein</fullName>
    </submittedName>
</protein>
<sequence length="99" mass="11323">MHFPHSPCAFIVSKHIRPSVMFVPNARMTRRRVKDKNSLAIFRTSFSANASAPLASIYLLIKKGKKLQPFAFRLINPYFESNGCIYIVGREKAGNYYII</sequence>
<keyword evidence="1" id="KW-0472">Membrane</keyword>
<evidence type="ECO:0000256" key="1">
    <source>
        <dbReference type="SAM" id="Phobius"/>
    </source>
</evidence>
<reference evidence="2" key="2">
    <citation type="submission" date="2020-07" db="EMBL/GenBank/DDBJ databases">
        <authorList>
            <person name="Vera ALvarez R."/>
            <person name="Arias-Moreno D.M."/>
            <person name="Jimenez-Jacinto V."/>
            <person name="Jimenez-Bremont J.F."/>
            <person name="Swaminathan K."/>
            <person name="Moose S.P."/>
            <person name="Guerrero-Gonzalez M.L."/>
            <person name="Marino-Ramirez L."/>
            <person name="Landsman D."/>
            <person name="Rodriguez-Kessler M."/>
            <person name="Delgado-Sanchez P."/>
        </authorList>
    </citation>
    <scope>NUCLEOTIDE SEQUENCE</scope>
    <source>
        <tissue evidence="2">Cladode</tissue>
    </source>
</reference>
<keyword evidence="1" id="KW-0812">Transmembrane</keyword>
<proteinExistence type="predicted"/>
<accession>A0A7C9A786</accession>
<keyword evidence="1" id="KW-1133">Transmembrane helix</keyword>
<name>A0A7C9A786_OPUST</name>
<evidence type="ECO:0000313" key="2">
    <source>
        <dbReference type="EMBL" id="MBA4660694.1"/>
    </source>
</evidence>
<feature type="transmembrane region" description="Helical" evidence="1">
    <location>
        <begin position="40"/>
        <end position="61"/>
    </location>
</feature>
<reference evidence="2" key="1">
    <citation type="journal article" date="2013" name="J. Plant Res.">
        <title>Effect of fungi and light on seed germination of three Opuntia species from semiarid lands of central Mexico.</title>
        <authorList>
            <person name="Delgado-Sanchez P."/>
            <person name="Jimenez-Bremont J.F."/>
            <person name="Guerrero-Gonzalez Mde L."/>
            <person name="Flores J."/>
        </authorList>
    </citation>
    <scope>NUCLEOTIDE SEQUENCE</scope>
    <source>
        <tissue evidence="2">Cladode</tissue>
    </source>
</reference>
<dbReference type="AlphaFoldDB" id="A0A7C9A786"/>